<dbReference type="Pfam" id="PF07690">
    <property type="entry name" value="MFS_1"/>
    <property type="match status" value="1"/>
</dbReference>
<keyword evidence="6 9" id="KW-0472">Membrane</keyword>
<feature type="transmembrane region" description="Helical" evidence="9">
    <location>
        <begin position="217"/>
        <end position="240"/>
    </location>
</feature>
<dbReference type="Proteomes" id="UP001205311">
    <property type="component" value="Unassembled WGS sequence"/>
</dbReference>
<feature type="transmembrane region" description="Helical" evidence="9">
    <location>
        <begin position="282"/>
        <end position="302"/>
    </location>
</feature>
<feature type="transmembrane region" description="Helical" evidence="9">
    <location>
        <begin position="308"/>
        <end position="330"/>
    </location>
</feature>
<feature type="transmembrane region" description="Helical" evidence="9">
    <location>
        <begin position="165"/>
        <end position="185"/>
    </location>
</feature>
<dbReference type="CDD" id="cd06173">
    <property type="entry name" value="MFS_MefA_like"/>
    <property type="match status" value="1"/>
</dbReference>
<dbReference type="PROSITE" id="PS50850">
    <property type="entry name" value="MFS"/>
    <property type="match status" value="1"/>
</dbReference>
<evidence type="ECO:0000256" key="3">
    <source>
        <dbReference type="ARBA" id="ARBA00022475"/>
    </source>
</evidence>
<dbReference type="RefSeq" id="WP_253669119.1">
    <property type="nucleotide sequence ID" value="NZ_JAMTCP010000007.1"/>
</dbReference>
<dbReference type="SUPFAM" id="SSF103473">
    <property type="entry name" value="MFS general substrate transporter"/>
    <property type="match status" value="1"/>
</dbReference>
<feature type="transmembrane region" description="Helical" evidence="9">
    <location>
        <begin position="71"/>
        <end position="89"/>
    </location>
</feature>
<accession>A0ABT1HRN6</accession>
<keyword evidence="12" id="KW-1185">Reference proteome</keyword>
<feature type="transmembrane region" description="Helical" evidence="9">
    <location>
        <begin position="252"/>
        <end position="275"/>
    </location>
</feature>
<dbReference type="EMBL" id="JAMTCP010000007">
    <property type="protein sequence ID" value="MCP2258177.1"/>
    <property type="molecule type" value="Genomic_DNA"/>
</dbReference>
<comment type="subcellular location">
    <subcellularLocation>
        <location evidence="1">Cell inner membrane</location>
        <topology evidence="1">Multi-pass membrane protein</topology>
    </subcellularLocation>
</comment>
<dbReference type="InterPro" id="IPR011701">
    <property type="entry name" value="MFS"/>
</dbReference>
<feature type="transmembrane region" description="Helical" evidence="9">
    <location>
        <begin position="38"/>
        <end position="59"/>
    </location>
</feature>
<evidence type="ECO:0000256" key="4">
    <source>
        <dbReference type="ARBA" id="ARBA00022692"/>
    </source>
</evidence>
<dbReference type="Gene3D" id="1.20.1250.20">
    <property type="entry name" value="MFS general substrate transporter like domains"/>
    <property type="match status" value="1"/>
</dbReference>
<evidence type="ECO:0000313" key="11">
    <source>
        <dbReference type="EMBL" id="MCP2258177.1"/>
    </source>
</evidence>
<keyword evidence="3" id="KW-1003">Cell membrane</keyword>
<feature type="domain" description="Major facilitator superfamily (MFS) profile" evidence="10">
    <location>
        <begin position="218"/>
        <end position="419"/>
    </location>
</feature>
<evidence type="ECO:0000256" key="9">
    <source>
        <dbReference type="SAM" id="Phobius"/>
    </source>
</evidence>
<evidence type="ECO:0000256" key="5">
    <source>
        <dbReference type="ARBA" id="ARBA00022989"/>
    </source>
</evidence>
<evidence type="ECO:0000256" key="6">
    <source>
        <dbReference type="ARBA" id="ARBA00023136"/>
    </source>
</evidence>
<feature type="transmembrane region" description="Helical" evidence="9">
    <location>
        <begin position="342"/>
        <end position="363"/>
    </location>
</feature>
<organism evidence="11 12">
    <name type="scientific">Streptoalloteichus tenebrarius (strain ATCC 17920 / DSM 40477 / JCM 4838 / CBS 697.72 / NBRC 16177 / NCIMB 11028 / NRRL B-12390 / A12253. 1 / ISP 5477)</name>
    <name type="common">Streptomyces tenebrarius</name>
    <dbReference type="NCBI Taxonomy" id="1933"/>
    <lineage>
        <taxon>Bacteria</taxon>
        <taxon>Bacillati</taxon>
        <taxon>Actinomycetota</taxon>
        <taxon>Actinomycetes</taxon>
        <taxon>Pseudonocardiales</taxon>
        <taxon>Pseudonocardiaceae</taxon>
        <taxon>Streptoalloteichus</taxon>
    </lineage>
</organism>
<evidence type="ECO:0000256" key="7">
    <source>
        <dbReference type="ARBA" id="ARBA00038075"/>
    </source>
</evidence>
<dbReference type="InterPro" id="IPR020846">
    <property type="entry name" value="MFS_dom"/>
</dbReference>
<dbReference type="InterPro" id="IPR036259">
    <property type="entry name" value="MFS_trans_sf"/>
</dbReference>
<sequence length="419" mass="42769">MRRLPLLAVLTANAISIVGTSMTLVAVPLFVLRATGSAGSAAVVAAAETAGLGLASALAGPVVDRLGWRRASVVSDLLGAVAVALMPLAQAATGHSVGLLAALAGALGVVKGPGASARHALLPRLVEHAGTSLARASGAYEAVSRGGYMLGAPLAGALIGFVDPAWVLLMDAVSFVLSAALVGTLTRPVRERQDHATGEGYLRQLRDGARYLLKDRLILAIVLMVMATNALDAGIASVLLPVYAERVLHSPLALGALLSAFGAGALLGGVLYGWLGPRLPMWPLYTVAFFLTGAPRLLTLAVDPGVPWLVAVMLGTGIAAGTLNPLLAVAELRRVPEELRSRVYGVIVAASLAGTPVGVLMAGATADGLGVRWAFVVYGVVYLLVTLCPLVFPVWRRLGEPAKGAPARPRADAAAVAAD</sequence>
<feature type="transmembrane region" description="Helical" evidence="9">
    <location>
        <begin position="375"/>
        <end position="395"/>
    </location>
</feature>
<reference evidence="11 12" key="1">
    <citation type="submission" date="2022-06" db="EMBL/GenBank/DDBJ databases">
        <title>Genomic Encyclopedia of Archaeal and Bacterial Type Strains, Phase II (KMG-II): from individual species to whole genera.</title>
        <authorList>
            <person name="Goeker M."/>
        </authorList>
    </citation>
    <scope>NUCLEOTIDE SEQUENCE [LARGE SCALE GENOMIC DNA]</scope>
    <source>
        <strain evidence="11 12">DSM 40477</strain>
    </source>
</reference>
<keyword evidence="2" id="KW-0813">Transport</keyword>
<comment type="similarity">
    <text evidence="7">Belongs to the major facilitator superfamily. Drug:H(+) antiporter-3 (DHA3) (TC 2.A.1.21) family.</text>
</comment>
<evidence type="ECO:0000256" key="2">
    <source>
        <dbReference type="ARBA" id="ARBA00022448"/>
    </source>
</evidence>
<proteinExistence type="inferred from homology"/>
<evidence type="ECO:0000259" key="10">
    <source>
        <dbReference type="PROSITE" id="PS50850"/>
    </source>
</evidence>
<name>A0ABT1HRN6_STRSD</name>
<dbReference type="PANTHER" id="PTHR23513:SF9">
    <property type="entry name" value="ENTEROBACTIN EXPORTER ENTS"/>
    <property type="match status" value="1"/>
</dbReference>
<keyword evidence="5 9" id="KW-1133">Transmembrane helix</keyword>
<evidence type="ECO:0000313" key="12">
    <source>
        <dbReference type="Proteomes" id="UP001205311"/>
    </source>
</evidence>
<comment type="caution">
    <text evidence="11">The sequence shown here is derived from an EMBL/GenBank/DDBJ whole genome shotgun (WGS) entry which is preliminary data.</text>
</comment>
<gene>
    <name evidence="11" type="ORF">LX15_001871</name>
</gene>
<evidence type="ECO:0000256" key="8">
    <source>
        <dbReference type="ARBA" id="ARBA00040914"/>
    </source>
</evidence>
<protein>
    <recommendedName>
        <fullName evidence="8">Multidrug efflux pump Tap</fullName>
    </recommendedName>
</protein>
<feature type="transmembrane region" description="Helical" evidence="9">
    <location>
        <begin position="7"/>
        <end position="32"/>
    </location>
</feature>
<keyword evidence="4 9" id="KW-0812">Transmembrane</keyword>
<evidence type="ECO:0000256" key="1">
    <source>
        <dbReference type="ARBA" id="ARBA00004429"/>
    </source>
</evidence>
<dbReference type="PANTHER" id="PTHR23513">
    <property type="entry name" value="INTEGRAL MEMBRANE EFFLUX PROTEIN-RELATED"/>
    <property type="match status" value="1"/>
</dbReference>